<gene>
    <name evidence="1" type="ORF">OMM_04371</name>
</gene>
<dbReference type="SUPFAM" id="SSF52540">
    <property type="entry name" value="P-loop containing nucleoside triphosphate hydrolases"/>
    <property type="match status" value="1"/>
</dbReference>
<protein>
    <recommendedName>
        <fullName evidence="3">ATPase domain protein, prokaryote domain protein</fullName>
    </recommendedName>
</protein>
<organism evidence="1 2">
    <name type="scientific">Candidatus Magnetoglobus multicellularis str. Araruama</name>
    <dbReference type="NCBI Taxonomy" id="890399"/>
    <lineage>
        <taxon>Bacteria</taxon>
        <taxon>Pseudomonadati</taxon>
        <taxon>Thermodesulfobacteriota</taxon>
        <taxon>Desulfobacteria</taxon>
        <taxon>Desulfobacterales</taxon>
        <taxon>Desulfobacteraceae</taxon>
        <taxon>Candidatus Magnetoglobus</taxon>
    </lineage>
</organism>
<sequence>MKTNNKWVIKPDISEEVYTDRDHHLNYFYQAALRAATRRTTSTVLFGQRRMGKTEIFKRVVNRLFFEQDPKDPKAVVPVYYSFPDGPLDTNTFAKQYLENFIRYYVGFYTSQPKLIINEPEGERLIEVIKKSKHLYPFSDIFDTLLMWYDAIVRRKEPLCHALSLKIPRKVSDIEDTTIAMFIDEFQNTRLPQYNFEIVGFMQNAVESPTCPHFVTGSAMSILSKELIGRGSLYGRFMAETIKPMTHFWGASLARKSAKFYNATISEEMAAVLSHKCGGNPFYINAVIRQSQLLQKPLLDEVAINDVLAVDLSSGFIWGELNDQVNRWITRINDQNITKWVLYLSALDENTNQERRGELNLENIQKTIEHHEGKVVPIKEIFDVLVKLSRGDLVEYLEMGRWFRRVDDPILLEFLKVWGQFDVKGKSIDTIQYDLRKKYQTLSRQIHNYKGYLAEIHMSQILWNGQRKQLPKEWFHHEEDILLPDFIFIYNRRRLSSGKGKEIDVLAASGGEVWVCQSKWVVGSKIGIDVFKQLQDQADAVNTEMEPIKLRMWLFAHDGLTQSAETYAREHQILWSTRSEMDLLLTHLGLRQLPNI</sequence>
<comment type="caution">
    <text evidence="1">The sequence shown here is derived from an EMBL/GenBank/DDBJ whole genome shotgun (WGS) entry which is preliminary data.</text>
</comment>
<dbReference type="Proteomes" id="UP000189670">
    <property type="component" value="Unassembled WGS sequence"/>
</dbReference>
<evidence type="ECO:0000313" key="1">
    <source>
        <dbReference type="EMBL" id="ETR68760.1"/>
    </source>
</evidence>
<dbReference type="InterPro" id="IPR027417">
    <property type="entry name" value="P-loop_NTPase"/>
</dbReference>
<reference evidence="2" key="1">
    <citation type="submission" date="2012-11" db="EMBL/GenBank/DDBJ databases">
        <authorList>
            <person name="Lucero-Rivera Y.E."/>
            <person name="Tovar-Ramirez D."/>
        </authorList>
    </citation>
    <scope>NUCLEOTIDE SEQUENCE [LARGE SCALE GENOMIC DNA]</scope>
    <source>
        <strain evidence="2">Araruama</strain>
    </source>
</reference>
<name>A0A1V1P1Q9_9BACT</name>
<accession>A0A1V1P1Q9</accession>
<dbReference type="EMBL" id="ATBP01000841">
    <property type="protein sequence ID" value="ETR68760.1"/>
    <property type="molecule type" value="Genomic_DNA"/>
</dbReference>
<evidence type="ECO:0000313" key="2">
    <source>
        <dbReference type="Proteomes" id="UP000189670"/>
    </source>
</evidence>
<dbReference type="Gene3D" id="3.40.50.300">
    <property type="entry name" value="P-loop containing nucleotide triphosphate hydrolases"/>
    <property type="match status" value="1"/>
</dbReference>
<proteinExistence type="predicted"/>
<evidence type="ECO:0008006" key="3">
    <source>
        <dbReference type="Google" id="ProtNLM"/>
    </source>
</evidence>
<dbReference type="AlphaFoldDB" id="A0A1V1P1Q9"/>